<keyword evidence="2" id="KW-1185">Reference proteome</keyword>
<dbReference type="EMBL" id="VYUA01000089">
    <property type="protein sequence ID" value="KAB2587587.1"/>
    <property type="molecule type" value="Genomic_DNA"/>
</dbReference>
<accession>A0A5N5EBJ9</accession>
<reference evidence="1 2" key="1">
    <citation type="submission" date="2019-09" db="EMBL/GenBank/DDBJ databases">
        <authorList>
            <person name="Liu P."/>
        </authorList>
    </citation>
    <scope>NUCLEOTIDE SEQUENCE [LARGE SCALE GENOMIC DNA]</scope>
    <source>
        <strain evidence="1 2">TRM68085</strain>
    </source>
</reference>
<evidence type="ECO:0000313" key="2">
    <source>
        <dbReference type="Proteomes" id="UP000326907"/>
    </source>
</evidence>
<gene>
    <name evidence="1" type="ORF">F5983_37200</name>
</gene>
<organism evidence="1 2">
    <name type="scientific">Streptomyces arboris</name>
    <dbReference type="NCBI Taxonomy" id="2600619"/>
    <lineage>
        <taxon>Bacteria</taxon>
        <taxon>Bacillati</taxon>
        <taxon>Actinomycetota</taxon>
        <taxon>Actinomycetes</taxon>
        <taxon>Kitasatosporales</taxon>
        <taxon>Streptomycetaceae</taxon>
        <taxon>Streptomyces</taxon>
    </lineage>
</organism>
<dbReference type="AlphaFoldDB" id="A0A5N5EBJ9"/>
<proteinExistence type="predicted"/>
<name>A0A5N5EBJ9_9ACTN</name>
<protein>
    <submittedName>
        <fullName evidence="1">Uncharacterized protein</fullName>
    </submittedName>
</protein>
<sequence length="146" mass="16225">MHEHRVATALRNRGWTVHPCGQGTYPHAIRNALRHTRSAFRQFPDLIAARGSDIITIDAKDHMPSTTTNRYAISTTTLNAGLQLTALHAPTPLYYVFGDLKVLTPVEVLHYTEHAHRHTSGAYHLINTHRAHLFDDVFGTAAAQAA</sequence>
<evidence type="ECO:0000313" key="1">
    <source>
        <dbReference type="EMBL" id="KAB2587587.1"/>
    </source>
</evidence>
<comment type="caution">
    <text evidence="1">The sequence shown here is derived from an EMBL/GenBank/DDBJ whole genome shotgun (WGS) entry which is preliminary data.</text>
</comment>
<dbReference type="Proteomes" id="UP000326907">
    <property type="component" value="Unassembled WGS sequence"/>
</dbReference>